<feature type="compositionally biased region" description="Basic and acidic residues" evidence="1">
    <location>
        <begin position="32"/>
        <end position="45"/>
    </location>
</feature>
<dbReference type="InParanoid" id="A0A0C3I6N4"/>
<organism evidence="2 3">
    <name type="scientific">Pisolithus tinctorius Marx 270</name>
    <dbReference type="NCBI Taxonomy" id="870435"/>
    <lineage>
        <taxon>Eukaryota</taxon>
        <taxon>Fungi</taxon>
        <taxon>Dikarya</taxon>
        <taxon>Basidiomycota</taxon>
        <taxon>Agaricomycotina</taxon>
        <taxon>Agaricomycetes</taxon>
        <taxon>Agaricomycetidae</taxon>
        <taxon>Boletales</taxon>
        <taxon>Sclerodermatineae</taxon>
        <taxon>Pisolithaceae</taxon>
        <taxon>Pisolithus</taxon>
    </lineage>
</organism>
<gene>
    <name evidence="2" type="ORF">M404DRAFT_36675</name>
</gene>
<sequence length="84" mass="9488">MRLPQRARAVIAVLTNSKSSSEELVGSGSTSLEDHARVSAMHRDVDRDKGEEWGYAEILSRLISQRMRESDIDGLKEKMSARRE</sequence>
<reference evidence="2 3" key="1">
    <citation type="submission" date="2014-04" db="EMBL/GenBank/DDBJ databases">
        <authorList>
            <consortium name="DOE Joint Genome Institute"/>
            <person name="Kuo A."/>
            <person name="Kohler A."/>
            <person name="Costa M.D."/>
            <person name="Nagy L.G."/>
            <person name="Floudas D."/>
            <person name="Copeland A."/>
            <person name="Barry K.W."/>
            <person name="Cichocki N."/>
            <person name="Veneault-Fourrey C."/>
            <person name="LaButti K."/>
            <person name="Lindquist E.A."/>
            <person name="Lipzen A."/>
            <person name="Lundell T."/>
            <person name="Morin E."/>
            <person name="Murat C."/>
            <person name="Sun H."/>
            <person name="Tunlid A."/>
            <person name="Henrissat B."/>
            <person name="Grigoriev I.V."/>
            <person name="Hibbett D.S."/>
            <person name="Martin F."/>
            <person name="Nordberg H.P."/>
            <person name="Cantor M.N."/>
            <person name="Hua S.X."/>
        </authorList>
    </citation>
    <scope>NUCLEOTIDE SEQUENCE [LARGE SCALE GENOMIC DNA]</scope>
    <source>
        <strain evidence="2 3">Marx 270</strain>
    </source>
</reference>
<accession>A0A0C3I6N4</accession>
<reference evidence="3" key="2">
    <citation type="submission" date="2015-01" db="EMBL/GenBank/DDBJ databases">
        <title>Evolutionary Origins and Diversification of the Mycorrhizal Mutualists.</title>
        <authorList>
            <consortium name="DOE Joint Genome Institute"/>
            <consortium name="Mycorrhizal Genomics Consortium"/>
            <person name="Kohler A."/>
            <person name="Kuo A."/>
            <person name="Nagy L.G."/>
            <person name="Floudas D."/>
            <person name="Copeland A."/>
            <person name="Barry K.W."/>
            <person name="Cichocki N."/>
            <person name="Veneault-Fourrey C."/>
            <person name="LaButti K."/>
            <person name="Lindquist E.A."/>
            <person name="Lipzen A."/>
            <person name="Lundell T."/>
            <person name="Morin E."/>
            <person name="Murat C."/>
            <person name="Riley R."/>
            <person name="Ohm R."/>
            <person name="Sun H."/>
            <person name="Tunlid A."/>
            <person name="Henrissat B."/>
            <person name="Grigoriev I.V."/>
            <person name="Hibbett D.S."/>
            <person name="Martin F."/>
        </authorList>
    </citation>
    <scope>NUCLEOTIDE SEQUENCE [LARGE SCALE GENOMIC DNA]</scope>
    <source>
        <strain evidence="3">Marx 270</strain>
    </source>
</reference>
<feature type="region of interest" description="Disordered" evidence="1">
    <location>
        <begin position="20"/>
        <end position="45"/>
    </location>
</feature>
<name>A0A0C3I6N4_PISTI</name>
<keyword evidence="3" id="KW-1185">Reference proteome</keyword>
<evidence type="ECO:0000313" key="3">
    <source>
        <dbReference type="Proteomes" id="UP000054217"/>
    </source>
</evidence>
<dbReference type="Proteomes" id="UP000054217">
    <property type="component" value="Unassembled WGS sequence"/>
</dbReference>
<evidence type="ECO:0000256" key="1">
    <source>
        <dbReference type="SAM" id="MobiDB-lite"/>
    </source>
</evidence>
<dbReference type="EMBL" id="KN832341">
    <property type="protein sequence ID" value="KIN92837.1"/>
    <property type="molecule type" value="Genomic_DNA"/>
</dbReference>
<proteinExistence type="predicted"/>
<dbReference type="HOGENOM" id="CLU_2528358_0_0_1"/>
<protein>
    <submittedName>
        <fullName evidence="2">Uncharacterized protein</fullName>
    </submittedName>
</protein>
<dbReference type="AlphaFoldDB" id="A0A0C3I6N4"/>
<evidence type="ECO:0000313" key="2">
    <source>
        <dbReference type="EMBL" id="KIN92837.1"/>
    </source>
</evidence>